<evidence type="ECO:0000256" key="2">
    <source>
        <dbReference type="ARBA" id="ARBA00023015"/>
    </source>
</evidence>
<comment type="caution">
    <text evidence="6">The sequence shown here is derived from an EMBL/GenBank/DDBJ whole genome shotgun (WGS) entry which is preliminary data.</text>
</comment>
<evidence type="ECO:0000256" key="4">
    <source>
        <dbReference type="ARBA" id="ARBA00023163"/>
    </source>
</evidence>
<dbReference type="GO" id="GO:0009089">
    <property type="term" value="P:lysine biosynthetic process via diaminopimelate"/>
    <property type="evidence" value="ECO:0007669"/>
    <property type="project" value="TreeGrafter"/>
</dbReference>
<dbReference type="InterPro" id="IPR000847">
    <property type="entry name" value="LysR_HTH_N"/>
</dbReference>
<dbReference type="PANTHER" id="PTHR30427:SF1">
    <property type="entry name" value="TRANSCRIPTIONAL ACTIVATOR PROTEIN LYSR"/>
    <property type="match status" value="1"/>
</dbReference>
<dbReference type="SUPFAM" id="SSF46785">
    <property type="entry name" value="Winged helix' DNA-binding domain"/>
    <property type="match status" value="1"/>
</dbReference>
<evidence type="ECO:0000256" key="3">
    <source>
        <dbReference type="ARBA" id="ARBA00023125"/>
    </source>
</evidence>
<dbReference type="InterPro" id="IPR036390">
    <property type="entry name" value="WH_DNA-bd_sf"/>
</dbReference>
<keyword evidence="4" id="KW-0804">Transcription</keyword>
<dbReference type="AlphaFoldDB" id="A0A3A1P609"/>
<reference evidence="6 7" key="1">
    <citation type="submission" date="2018-08" db="EMBL/GenBank/DDBJ databases">
        <title>Erythrobacter zhengii sp.nov., a bacterium isolated from deep-sea sediment.</title>
        <authorList>
            <person name="Fang C."/>
            <person name="Wu Y.-H."/>
            <person name="Sun C."/>
            <person name="Wang H."/>
            <person name="Cheng H."/>
            <person name="Meng F.-X."/>
            <person name="Wang C.-S."/>
            <person name="Xu X.-W."/>
        </authorList>
    </citation>
    <scope>NUCLEOTIDE SEQUENCE [LARGE SCALE GENOMIC DNA]</scope>
    <source>
        <strain evidence="6 7">CCTCC AB 2015396</strain>
    </source>
</reference>
<dbReference type="PANTHER" id="PTHR30427">
    <property type="entry name" value="TRANSCRIPTIONAL ACTIVATOR PROTEIN LYSR"/>
    <property type="match status" value="1"/>
</dbReference>
<evidence type="ECO:0000259" key="5">
    <source>
        <dbReference type="PROSITE" id="PS50931"/>
    </source>
</evidence>
<dbReference type="Pfam" id="PF00126">
    <property type="entry name" value="HTH_1"/>
    <property type="match status" value="1"/>
</dbReference>
<dbReference type="Gene3D" id="3.40.190.290">
    <property type="match status" value="1"/>
</dbReference>
<dbReference type="PROSITE" id="PS50931">
    <property type="entry name" value="HTH_LYSR"/>
    <property type="match status" value="1"/>
</dbReference>
<dbReference type="InterPro" id="IPR005119">
    <property type="entry name" value="LysR_subst-bd"/>
</dbReference>
<gene>
    <name evidence="6" type="ORF">D2V17_09805</name>
</gene>
<dbReference type="PRINTS" id="PR00039">
    <property type="entry name" value="HTHLYSR"/>
</dbReference>
<keyword evidence="7" id="KW-1185">Reference proteome</keyword>
<evidence type="ECO:0000313" key="7">
    <source>
        <dbReference type="Proteomes" id="UP000265366"/>
    </source>
</evidence>
<feature type="domain" description="HTH lysR-type" evidence="5">
    <location>
        <begin position="1"/>
        <end position="58"/>
    </location>
</feature>
<evidence type="ECO:0000256" key="1">
    <source>
        <dbReference type="ARBA" id="ARBA00009437"/>
    </source>
</evidence>
<keyword evidence="3" id="KW-0238">DNA-binding</keyword>
<dbReference type="RefSeq" id="WP_119592797.1">
    <property type="nucleotide sequence ID" value="NZ_QXFM01000089.1"/>
</dbReference>
<protein>
    <submittedName>
        <fullName evidence="6">LysR family transcriptional regulator</fullName>
    </submittedName>
</protein>
<dbReference type="OrthoDB" id="8479870at2"/>
<name>A0A3A1P609_9SPHN</name>
<dbReference type="InterPro" id="IPR036388">
    <property type="entry name" value="WH-like_DNA-bd_sf"/>
</dbReference>
<accession>A0A3A1P609</accession>
<dbReference type="GO" id="GO:0003700">
    <property type="term" value="F:DNA-binding transcription factor activity"/>
    <property type="evidence" value="ECO:0007669"/>
    <property type="project" value="InterPro"/>
</dbReference>
<dbReference type="Pfam" id="PF03466">
    <property type="entry name" value="LysR_substrate"/>
    <property type="match status" value="1"/>
</dbReference>
<evidence type="ECO:0000313" key="6">
    <source>
        <dbReference type="EMBL" id="RIV86194.1"/>
    </source>
</evidence>
<comment type="similarity">
    <text evidence="1">Belongs to the LysR transcriptional regulatory family.</text>
</comment>
<organism evidence="6 7">
    <name type="scientific">Aurantiacibacter xanthus</name>
    <dbReference type="NCBI Taxonomy" id="1784712"/>
    <lineage>
        <taxon>Bacteria</taxon>
        <taxon>Pseudomonadati</taxon>
        <taxon>Pseudomonadota</taxon>
        <taxon>Alphaproteobacteria</taxon>
        <taxon>Sphingomonadales</taxon>
        <taxon>Erythrobacteraceae</taxon>
        <taxon>Aurantiacibacter</taxon>
    </lineage>
</organism>
<dbReference type="GO" id="GO:0043565">
    <property type="term" value="F:sequence-specific DNA binding"/>
    <property type="evidence" value="ECO:0007669"/>
    <property type="project" value="TreeGrafter"/>
</dbReference>
<sequence>MRLRHIEVFHAVYEHGSISGAARMLNVSQPSVSKVLRHAEDQLGYELFQRTKGRLVATPQAHELFAEVAEVYTSLSKLSRTAHNIGSRKGGHLRVAVLPAIALAVAPRAIARLCEGNAEISSEITTLHSREMDRFLHERACDVAVGFRLNRNAGIAQTELGRPRLVLVTPRDAFGPTDQPVAIEALHELNFIGVRDSGPLADAFVNELNRYEVAPREVVTSHTYYAALALVREGMGITVADEYTVSALGTPDLSYYQLVPNVQAPIYAATLENSPNADLADRFIENLRAALCELSGPSTPGQPTTP</sequence>
<dbReference type="Gene3D" id="1.10.10.10">
    <property type="entry name" value="Winged helix-like DNA-binding domain superfamily/Winged helix DNA-binding domain"/>
    <property type="match status" value="1"/>
</dbReference>
<dbReference type="Proteomes" id="UP000265366">
    <property type="component" value="Unassembled WGS sequence"/>
</dbReference>
<keyword evidence="2" id="KW-0805">Transcription regulation</keyword>
<dbReference type="SUPFAM" id="SSF53850">
    <property type="entry name" value="Periplasmic binding protein-like II"/>
    <property type="match status" value="1"/>
</dbReference>
<dbReference type="GO" id="GO:0010628">
    <property type="term" value="P:positive regulation of gene expression"/>
    <property type="evidence" value="ECO:0007669"/>
    <property type="project" value="TreeGrafter"/>
</dbReference>
<dbReference type="EMBL" id="QXFM01000089">
    <property type="protein sequence ID" value="RIV86194.1"/>
    <property type="molecule type" value="Genomic_DNA"/>
</dbReference>
<proteinExistence type="inferred from homology"/>